<reference evidence="1" key="2">
    <citation type="submission" date="2023-06" db="EMBL/GenBank/DDBJ databases">
        <authorList>
            <consortium name="Lawrence Berkeley National Laboratory"/>
            <person name="Mondo S.J."/>
            <person name="Hensen N."/>
            <person name="Bonometti L."/>
            <person name="Westerberg I."/>
            <person name="Brannstrom I.O."/>
            <person name="Guillou S."/>
            <person name="Cros-Aarteil S."/>
            <person name="Calhoun S."/>
            <person name="Haridas S."/>
            <person name="Kuo A."/>
            <person name="Pangilinan J."/>
            <person name="Riley R."/>
            <person name="Labutti K."/>
            <person name="Andreopoulos B."/>
            <person name="Lipzen A."/>
            <person name="Chen C."/>
            <person name="Yanf M."/>
            <person name="Daum C."/>
            <person name="Ng V."/>
            <person name="Clum A."/>
            <person name="Steindorff A."/>
            <person name="Ohm R."/>
            <person name="Martin F."/>
            <person name="Silar P."/>
            <person name="Natvig D."/>
            <person name="Lalanne C."/>
            <person name="Gautier V."/>
            <person name="Ament-Velasquez S.L."/>
            <person name="Kruys A."/>
            <person name="Hutchinson M.I."/>
            <person name="Powell A.J."/>
            <person name="Barry K."/>
            <person name="Miller A.N."/>
            <person name="Grigoriev I.V."/>
            <person name="Debuchy R."/>
            <person name="Gladieux P."/>
            <person name="Thoren M.H."/>
            <person name="Johannesson H."/>
        </authorList>
    </citation>
    <scope>NUCLEOTIDE SEQUENCE</scope>
    <source>
        <strain evidence="1">CBS 626.80</strain>
    </source>
</reference>
<sequence length="96" mass="11564">MMIPMILRNRLWSFFFALCLASFAWFSGLVDSRFIFAWFGLGEHCNNRREMEREMEMEMERERERERERGIFTWGFSSVWPCFCGLDHGLAFVFSA</sequence>
<accession>A0AAN6SF21</accession>
<organism evidence="1 2">
    <name type="scientific">Pseudoneurospora amorphoporcata</name>
    <dbReference type="NCBI Taxonomy" id="241081"/>
    <lineage>
        <taxon>Eukaryota</taxon>
        <taxon>Fungi</taxon>
        <taxon>Dikarya</taxon>
        <taxon>Ascomycota</taxon>
        <taxon>Pezizomycotina</taxon>
        <taxon>Sordariomycetes</taxon>
        <taxon>Sordariomycetidae</taxon>
        <taxon>Sordariales</taxon>
        <taxon>Sordariaceae</taxon>
        <taxon>Pseudoneurospora</taxon>
    </lineage>
</organism>
<proteinExistence type="predicted"/>
<keyword evidence="2" id="KW-1185">Reference proteome</keyword>
<protein>
    <submittedName>
        <fullName evidence="1">Uncharacterized protein</fullName>
    </submittedName>
</protein>
<dbReference type="AlphaFoldDB" id="A0AAN6SF21"/>
<name>A0AAN6SF21_9PEZI</name>
<dbReference type="Proteomes" id="UP001303222">
    <property type="component" value="Unassembled WGS sequence"/>
</dbReference>
<evidence type="ECO:0000313" key="1">
    <source>
        <dbReference type="EMBL" id="KAK3951275.1"/>
    </source>
</evidence>
<gene>
    <name evidence="1" type="ORF">QBC32DRAFT_344400</name>
</gene>
<evidence type="ECO:0000313" key="2">
    <source>
        <dbReference type="Proteomes" id="UP001303222"/>
    </source>
</evidence>
<comment type="caution">
    <text evidence="1">The sequence shown here is derived from an EMBL/GenBank/DDBJ whole genome shotgun (WGS) entry which is preliminary data.</text>
</comment>
<reference evidence="1" key="1">
    <citation type="journal article" date="2023" name="Mol. Phylogenet. Evol.">
        <title>Genome-scale phylogeny and comparative genomics of the fungal order Sordariales.</title>
        <authorList>
            <person name="Hensen N."/>
            <person name="Bonometti L."/>
            <person name="Westerberg I."/>
            <person name="Brannstrom I.O."/>
            <person name="Guillou S."/>
            <person name="Cros-Aarteil S."/>
            <person name="Calhoun S."/>
            <person name="Haridas S."/>
            <person name="Kuo A."/>
            <person name="Mondo S."/>
            <person name="Pangilinan J."/>
            <person name="Riley R."/>
            <person name="LaButti K."/>
            <person name="Andreopoulos B."/>
            <person name="Lipzen A."/>
            <person name="Chen C."/>
            <person name="Yan M."/>
            <person name="Daum C."/>
            <person name="Ng V."/>
            <person name="Clum A."/>
            <person name="Steindorff A."/>
            <person name="Ohm R.A."/>
            <person name="Martin F."/>
            <person name="Silar P."/>
            <person name="Natvig D.O."/>
            <person name="Lalanne C."/>
            <person name="Gautier V."/>
            <person name="Ament-Velasquez S.L."/>
            <person name="Kruys A."/>
            <person name="Hutchinson M.I."/>
            <person name="Powell A.J."/>
            <person name="Barry K."/>
            <person name="Miller A.N."/>
            <person name="Grigoriev I.V."/>
            <person name="Debuchy R."/>
            <person name="Gladieux P."/>
            <person name="Hiltunen Thoren M."/>
            <person name="Johannesson H."/>
        </authorList>
    </citation>
    <scope>NUCLEOTIDE SEQUENCE</scope>
    <source>
        <strain evidence="1">CBS 626.80</strain>
    </source>
</reference>
<dbReference type="EMBL" id="MU859152">
    <property type="protein sequence ID" value="KAK3951275.1"/>
    <property type="molecule type" value="Genomic_DNA"/>
</dbReference>